<dbReference type="EMBL" id="SOSA01000869">
    <property type="protein sequence ID" value="THC88354.1"/>
    <property type="molecule type" value="Genomic_DNA"/>
</dbReference>
<proteinExistence type="predicted"/>
<organism evidence="1 2">
    <name type="scientific">Aspergillus tanneri</name>
    <dbReference type="NCBI Taxonomy" id="1220188"/>
    <lineage>
        <taxon>Eukaryota</taxon>
        <taxon>Fungi</taxon>
        <taxon>Dikarya</taxon>
        <taxon>Ascomycota</taxon>
        <taxon>Pezizomycotina</taxon>
        <taxon>Eurotiomycetes</taxon>
        <taxon>Eurotiomycetidae</taxon>
        <taxon>Eurotiales</taxon>
        <taxon>Aspergillaceae</taxon>
        <taxon>Aspergillus</taxon>
        <taxon>Aspergillus subgen. Circumdati</taxon>
    </lineage>
</organism>
<evidence type="ECO:0000313" key="1">
    <source>
        <dbReference type="EMBL" id="THC88354.1"/>
    </source>
</evidence>
<reference evidence="1 2" key="1">
    <citation type="submission" date="2019-03" db="EMBL/GenBank/DDBJ databases">
        <title>The genome sequence of a newly discovered highly antifungal drug resistant Aspergillus species, Aspergillus tanneri NIH 1004.</title>
        <authorList>
            <person name="Mounaud S."/>
            <person name="Singh I."/>
            <person name="Joardar V."/>
            <person name="Pakala S."/>
            <person name="Pakala S."/>
            <person name="Venepally P."/>
            <person name="Hoover J."/>
            <person name="Nierman W."/>
            <person name="Chung J."/>
            <person name="Losada L."/>
        </authorList>
    </citation>
    <scope>NUCLEOTIDE SEQUENCE [LARGE SCALE GENOMIC DNA]</scope>
    <source>
        <strain evidence="1 2">NIH1004</strain>
    </source>
</reference>
<accession>A0A4V3UMR7</accession>
<keyword evidence="2" id="KW-1185">Reference proteome</keyword>
<sequence>MTLNNFWNPKSLFFFCTQNIAL</sequence>
<dbReference type="VEuPathDB" id="FungiDB:EYZ11_012200"/>
<evidence type="ECO:0000313" key="2">
    <source>
        <dbReference type="Proteomes" id="UP000308092"/>
    </source>
</evidence>
<protein>
    <submittedName>
        <fullName evidence="1">Uncharacterized protein</fullName>
    </submittedName>
</protein>
<comment type="caution">
    <text evidence="1">The sequence shown here is derived from an EMBL/GenBank/DDBJ whole genome shotgun (WGS) entry which is preliminary data.</text>
</comment>
<name>A0A4V3UMR7_9EURO</name>
<dbReference type="AlphaFoldDB" id="A0A4V3UMR7"/>
<dbReference type="Proteomes" id="UP000308092">
    <property type="component" value="Unassembled WGS sequence"/>
</dbReference>
<gene>
    <name evidence="1" type="ORF">EYZ11_012200</name>
</gene>